<evidence type="ECO:0000313" key="1">
    <source>
        <dbReference type="EMBL" id="KZM91774.1"/>
    </source>
</evidence>
<protein>
    <submittedName>
        <fullName evidence="1">Uncharacterized protein</fullName>
    </submittedName>
</protein>
<dbReference type="OrthoDB" id="66906at2759"/>
<dbReference type="AlphaFoldDB" id="A0A164WH49"/>
<keyword evidence="3" id="KW-1185">Reference proteome</keyword>
<sequence>METSLSKLSNSISPLSLHHHRPSLSPPISSLSFKLTSSKSPSFFKPSSITSSSLSISCSSSNHPISKPDSLQASNSHPFSPFKTTLVAATVTAAIIFARFNLKPAIAAPVSTPVNTVEEEVISDEDKERNLEEYLSFHEDDVEALKTLLEIRIKNKKVQGALEIIDKLIVLEPEDRDWPLMKSHTYYYSGEIELAKKGFNEILVKDPLRVEAYHGLVMVASQDESSTELAEIEKRIREGAEMVKKGNKKGNFRDFMLLLAQVQVFQGGFGDALEIYKNLVKEEPRDFRPYLCQSIIYSLMGKKDESEKNFQKYRRLVPRGHPYSEYFDHNLSATKLFSQKVENERTRANV</sequence>
<proteinExistence type="predicted"/>
<evidence type="ECO:0000313" key="2">
    <source>
        <dbReference type="EMBL" id="WOH06059.1"/>
    </source>
</evidence>
<dbReference type="EMBL" id="LNRQ01000006">
    <property type="protein sequence ID" value="KZM91774.1"/>
    <property type="molecule type" value="Genomic_DNA"/>
</dbReference>
<name>A0A164WH49_DAUCS</name>
<dbReference type="PANTHER" id="PTHR26312:SF67">
    <property type="entry name" value="PROTEIN SLOW GREEN 1, CHLOROPLASTIC"/>
    <property type="match status" value="1"/>
</dbReference>
<dbReference type="EMBL" id="CP093348">
    <property type="protein sequence ID" value="WOH06059.1"/>
    <property type="molecule type" value="Genomic_DNA"/>
</dbReference>
<dbReference type="OMA" id="QMGENER"/>
<evidence type="ECO:0000313" key="3">
    <source>
        <dbReference type="Proteomes" id="UP000077755"/>
    </source>
</evidence>
<dbReference type="SUPFAM" id="SSF48452">
    <property type="entry name" value="TPR-like"/>
    <property type="match status" value="1"/>
</dbReference>
<accession>A0A164WH49</accession>
<dbReference type="Gene3D" id="1.25.40.10">
    <property type="entry name" value="Tetratricopeptide repeat domain"/>
    <property type="match status" value="2"/>
</dbReference>
<dbReference type="STRING" id="79200.A0A164WH49"/>
<dbReference type="InterPro" id="IPR011990">
    <property type="entry name" value="TPR-like_helical_dom_sf"/>
</dbReference>
<reference evidence="2" key="2">
    <citation type="submission" date="2022-03" db="EMBL/GenBank/DDBJ databases">
        <title>Draft title - Genomic analysis of global carrot germplasm unveils the trajectory of domestication and the origin of high carotenoid orange carrot.</title>
        <authorList>
            <person name="Iorizzo M."/>
            <person name="Ellison S."/>
            <person name="Senalik D."/>
            <person name="Macko-Podgorni A."/>
            <person name="Grzebelus D."/>
            <person name="Bostan H."/>
            <person name="Rolling W."/>
            <person name="Curaba J."/>
            <person name="Simon P."/>
        </authorList>
    </citation>
    <scope>NUCLEOTIDE SEQUENCE</scope>
    <source>
        <tissue evidence="2">Leaf</tissue>
    </source>
</reference>
<gene>
    <name evidence="1" type="ORF">DCAR_020861</name>
    <name evidence="2" type="ORF">DCAR_0625482</name>
</gene>
<dbReference type="KEGG" id="dcr:108227983"/>
<dbReference type="GO" id="GO:0009535">
    <property type="term" value="C:chloroplast thylakoid membrane"/>
    <property type="evidence" value="ECO:0007669"/>
    <property type="project" value="TreeGrafter"/>
</dbReference>
<dbReference type="PANTHER" id="PTHR26312">
    <property type="entry name" value="TETRATRICOPEPTIDE REPEAT PROTEIN 5"/>
    <property type="match status" value="1"/>
</dbReference>
<dbReference type="Proteomes" id="UP000077755">
    <property type="component" value="Chromosome 6"/>
</dbReference>
<reference evidence="1" key="1">
    <citation type="journal article" date="2016" name="Nat. Genet.">
        <title>A high-quality carrot genome assembly provides new insights into carotenoid accumulation and asterid genome evolution.</title>
        <authorList>
            <person name="Iorizzo M."/>
            <person name="Ellison S."/>
            <person name="Senalik D."/>
            <person name="Zeng P."/>
            <person name="Satapoomin P."/>
            <person name="Huang J."/>
            <person name="Bowman M."/>
            <person name="Iovene M."/>
            <person name="Sanseverino W."/>
            <person name="Cavagnaro P."/>
            <person name="Yildiz M."/>
            <person name="Macko-Podgorni A."/>
            <person name="Moranska E."/>
            <person name="Grzebelus E."/>
            <person name="Grzebelus D."/>
            <person name="Ashrafi H."/>
            <person name="Zheng Z."/>
            <person name="Cheng S."/>
            <person name="Spooner D."/>
            <person name="Van Deynze A."/>
            <person name="Simon P."/>
        </authorList>
    </citation>
    <scope>NUCLEOTIDE SEQUENCE [LARGE SCALE GENOMIC DNA]</scope>
    <source>
        <tissue evidence="1">Leaf</tissue>
    </source>
</reference>
<organism evidence="1">
    <name type="scientific">Daucus carota subsp. sativus</name>
    <name type="common">Carrot</name>
    <dbReference type="NCBI Taxonomy" id="79200"/>
    <lineage>
        <taxon>Eukaryota</taxon>
        <taxon>Viridiplantae</taxon>
        <taxon>Streptophyta</taxon>
        <taxon>Embryophyta</taxon>
        <taxon>Tracheophyta</taxon>
        <taxon>Spermatophyta</taxon>
        <taxon>Magnoliopsida</taxon>
        <taxon>eudicotyledons</taxon>
        <taxon>Gunneridae</taxon>
        <taxon>Pentapetalae</taxon>
        <taxon>asterids</taxon>
        <taxon>campanulids</taxon>
        <taxon>Apiales</taxon>
        <taxon>Apiaceae</taxon>
        <taxon>Apioideae</taxon>
        <taxon>Scandiceae</taxon>
        <taxon>Daucinae</taxon>
        <taxon>Daucus</taxon>
        <taxon>Daucus sect. Daucus</taxon>
    </lineage>
</organism>
<dbReference type="Gramene" id="KZM91774">
    <property type="protein sequence ID" value="KZM91774"/>
    <property type="gene ID" value="DCAR_020861"/>
</dbReference>